<dbReference type="EMBL" id="DSPX01000057">
    <property type="protein sequence ID" value="HGG00208.1"/>
    <property type="molecule type" value="Genomic_DNA"/>
</dbReference>
<evidence type="ECO:0000313" key="2">
    <source>
        <dbReference type="EMBL" id="HGG00208.1"/>
    </source>
</evidence>
<reference evidence="2" key="1">
    <citation type="journal article" date="2020" name="mSystems">
        <title>Genome- and Community-Level Interaction Insights into Carbon Utilization and Element Cycling Functions of Hydrothermarchaeota in Hydrothermal Sediment.</title>
        <authorList>
            <person name="Zhou Z."/>
            <person name="Liu Y."/>
            <person name="Xu W."/>
            <person name="Pan J."/>
            <person name="Luo Z.H."/>
            <person name="Li M."/>
        </authorList>
    </citation>
    <scope>NUCLEOTIDE SEQUENCE [LARGE SCALE GENOMIC DNA]</scope>
    <source>
        <strain evidence="2">SpSt-374</strain>
    </source>
</reference>
<proteinExistence type="predicted"/>
<organism evidence="2">
    <name type="scientific">Planktothricoides sp. SpSt-374</name>
    <dbReference type="NCBI Taxonomy" id="2282167"/>
    <lineage>
        <taxon>Bacteria</taxon>
        <taxon>Bacillati</taxon>
        <taxon>Cyanobacteriota</taxon>
        <taxon>Cyanophyceae</taxon>
        <taxon>Oscillatoriophycideae</taxon>
        <taxon>Oscillatoriales</taxon>
        <taxon>Oscillatoriaceae</taxon>
        <taxon>Planktothricoides</taxon>
    </lineage>
</organism>
<dbReference type="InterPro" id="IPR049213">
    <property type="entry name" value="DUF6816"/>
</dbReference>
<evidence type="ECO:0000259" key="1">
    <source>
        <dbReference type="Pfam" id="PF20670"/>
    </source>
</evidence>
<dbReference type="AlphaFoldDB" id="A0A7C3ZV00"/>
<accession>A0A7C3ZV00</accession>
<protein>
    <recommendedName>
        <fullName evidence="1">DUF6816 domain-containing protein</fullName>
    </recommendedName>
</protein>
<comment type="caution">
    <text evidence="2">The sequence shown here is derived from an EMBL/GenBank/DDBJ whole genome shotgun (WGS) entry which is preliminary data.</text>
</comment>
<feature type="domain" description="DUF6816" evidence="1">
    <location>
        <begin position="37"/>
        <end position="266"/>
    </location>
</feature>
<gene>
    <name evidence="2" type="ORF">ENR15_06020</name>
</gene>
<sequence length="276" mass="30888">MFLLPLLWCGDAVAGEISARLATFPRWEKLPVTAVSGNEDLIYPDWMGGFWDVTSTLVDMVAPFGDAIATPGFEANRRYLNQPLNFRVRFIEVERDYLTKNPNTFVRIIKSGENRPLAIVADRTYNSRNITWAYFSGGQSEEQKTTPRFEVKGDPKNPNRQIAYFGEPSQENRLISTVTGRATEMLGPDEFGSVEVSQQVFTRQSGIYLNEVETTTLYRLVGDKGRGKIEADQVTAIYLSPQDPDYFAAGGSPVAIYRYRLEMTPVEGVDGLGVNS</sequence>
<name>A0A7C3ZV00_9CYAN</name>
<dbReference type="Pfam" id="PF20670">
    <property type="entry name" value="DUF6816"/>
    <property type="match status" value="1"/>
</dbReference>